<keyword evidence="2" id="KW-0680">Restriction system</keyword>
<feature type="region of interest" description="Disordered" evidence="5">
    <location>
        <begin position="431"/>
        <end position="475"/>
    </location>
</feature>
<evidence type="ECO:0000256" key="1">
    <source>
        <dbReference type="ARBA" id="ARBA00010923"/>
    </source>
</evidence>
<proteinExistence type="inferred from homology"/>
<dbReference type="Gene3D" id="3.90.220.20">
    <property type="entry name" value="DNA methylase specificity domains"/>
    <property type="match status" value="2"/>
</dbReference>
<feature type="domain" description="Type I restriction modification DNA specificity" evidence="6">
    <location>
        <begin position="131"/>
        <end position="178"/>
    </location>
</feature>
<dbReference type="Proteomes" id="UP000289946">
    <property type="component" value="Unassembled WGS sequence"/>
</dbReference>
<evidence type="ECO:0000256" key="4">
    <source>
        <dbReference type="SAM" id="Coils"/>
    </source>
</evidence>
<evidence type="ECO:0000256" key="2">
    <source>
        <dbReference type="ARBA" id="ARBA00022747"/>
    </source>
</evidence>
<comment type="similarity">
    <text evidence="1">Belongs to the type-I restriction system S methylase family.</text>
</comment>
<dbReference type="RefSeq" id="WP_128942467.1">
    <property type="nucleotide sequence ID" value="NZ_RDRA01000027.1"/>
</dbReference>
<keyword evidence="8" id="KW-1185">Reference proteome</keyword>
<evidence type="ECO:0000256" key="5">
    <source>
        <dbReference type="SAM" id="MobiDB-lite"/>
    </source>
</evidence>
<organism evidence="7 8">
    <name type="scientific">Bradyrhizobium zhanjiangense</name>
    <dbReference type="NCBI Taxonomy" id="1325107"/>
    <lineage>
        <taxon>Bacteria</taxon>
        <taxon>Pseudomonadati</taxon>
        <taxon>Pseudomonadota</taxon>
        <taxon>Alphaproteobacteria</taxon>
        <taxon>Hyphomicrobiales</taxon>
        <taxon>Nitrobacteraceae</taxon>
        <taxon>Bradyrhizobium</taxon>
    </lineage>
</organism>
<dbReference type="SUPFAM" id="SSF116734">
    <property type="entry name" value="DNA methylase specificity domain"/>
    <property type="match status" value="2"/>
</dbReference>
<reference evidence="7 8" key="1">
    <citation type="submission" date="2018-10" db="EMBL/GenBank/DDBJ databases">
        <title>Bradyrhizobium sp. nov., isolated from effective nodules of peanut in China.</title>
        <authorList>
            <person name="Li Y."/>
        </authorList>
    </citation>
    <scope>NUCLEOTIDE SEQUENCE [LARGE SCALE GENOMIC DNA]</scope>
    <source>
        <strain evidence="7 8">CCBAU 51781</strain>
    </source>
</reference>
<keyword evidence="3" id="KW-0238">DNA-binding</keyword>
<accession>A0ABY0DBM6</accession>
<evidence type="ECO:0000313" key="7">
    <source>
        <dbReference type="EMBL" id="RXG87737.1"/>
    </source>
</evidence>
<dbReference type="Pfam" id="PF01420">
    <property type="entry name" value="Methylase_S"/>
    <property type="match status" value="2"/>
</dbReference>
<dbReference type="PANTHER" id="PTHR43140:SF1">
    <property type="entry name" value="TYPE I RESTRICTION ENZYME ECOKI SPECIFICITY SUBUNIT"/>
    <property type="match status" value="1"/>
</dbReference>
<evidence type="ECO:0000313" key="8">
    <source>
        <dbReference type="Proteomes" id="UP000289946"/>
    </source>
</evidence>
<feature type="domain" description="Type I restriction modification DNA specificity" evidence="6">
    <location>
        <begin position="228"/>
        <end position="379"/>
    </location>
</feature>
<evidence type="ECO:0000259" key="6">
    <source>
        <dbReference type="Pfam" id="PF01420"/>
    </source>
</evidence>
<gene>
    <name evidence="7" type="ORF">EAS62_35375</name>
</gene>
<protein>
    <recommendedName>
        <fullName evidence="6">Type I restriction modification DNA specificity domain-containing protein</fullName>
    </recommendedName>
</protein>
<keyword evidence="4" id="KW-0175">Coiled coil</keyword>
<comment type="caution">
    <text evidence="7">The sequence shown here is derived from an EMBL/GenBank/DDBJ whole genome shotgun (WGS) entry which is preliminary data.</text>
</comment>
<dbReference type="InterPro" id="IPR051212">
    <property type="entry name" value="Type-I_RE_S_subunit"/>
</dbReference>
<feature type="coiled-coil region" evidence="4">
    <location>
        <begin position="371"/>
        <end position="398"/>
    </location>
</feature>
<dbReference type="InterPro" id="IPR000055">
    <property type="entry name" value="Restrct_endonuc_typeI_TRD"/>
</dbReference>
<dbReference type="PANTHER" id="PTHR43140">
    <property type="entry name" value="TYPE-1 RESTRICTION ENZYME ECOKI SPECIFICITY PROTEIN"/>
    <property type="match status" value="1"/>
</dbReference>
<evidence type="ECO:0000256" key="3">
    <source>
        <dbReference type="ARBA" id="ARBA00023125"/>
    </source>
</evidence>
<sequence>MRLPEGWAAATVEELAGPEGLVTDGDWVESKDQDANGDVRLIQLADIGEGEFRDRSSRFMRSEVAAALKCTYLSAGDVLIARMPDPLGRACLFPGLNQPAVTAVDVMIWRTDRSLADPNWFVRAINSPTIRARMTEEASGTTRQRVAGGRIKGFTVPLPPTAEQRRIVAKLDALFARLARARAETEKALRLASRARAAILKSSLSEGVARNWAHATVEEIMTEGQIGLVRSKEEQHQTGVPYIRMNHYNSEGRWNEEKLTFISCTPEEKERFSLREGDVLFNTRNSGELVGKVAIWPQGKEGYVFNNNLLRMRFREGILPDFVALIMMSPTFQEQLAQHKSATTSVAAIYLRNFYKMRIPLPSFEEQVIVAERTRKALRRLENSIEDASRARALLDRLAAAVLTKAFNGELVPQDPNEEPASLLLERIRAARAQEPQSRPKRGRKAAAPRMARYGESALNSDRSAANLAENKAPN</sequence>
<dbReference type="InterPro" id="IPR044946">
    <property type="entry name" value="Restrct_endonuc_typeI_TRD_sf"/>
</dbReference>
<dbReference type="EMBL" id="RDRA01000027">
    <property type="protein sequence ID" value="RXG87737.1"/>
    <property type="molecule type" value="Genomic_DNA"/>
</dbReference>
<name>A0ABY0DBM6_9BRAD</name>